<feature type="transmembrane region" description="Helical" evidence="5">
    <location>
        <begin position="374"/>
        <end position="392"/>
    </location>
</feature>
<dbReference type="STRING" id="7244.B4M3F2"/>
<evidence type="ECO:0000313" key="7">
    <source>
        <dbReference type="EMBL" id="EDW65327.2"/>
    </source>
</evidence>
<name>B4M3F2_DROVI</name>
<organism evidence="7 8">
    <name type="scientific">Drosophila virilis</name>
    <name type="common">Fruit fly</name>
    <dbReference type="NCBI Taxonomy" id="7244"/>
    <lineage>
        <taxon>Eukaryota</taxon>
        <taxon>Metazoa</taxon>
        <taxon>Ecdysozoa</taxon>
        <taxon>Arthropoda</taxon>
        <taxon>Hexapoda</taxon>
        <taxon>Insecta</taxon>
        <taxon>Pterygota</taxon>
        <taxon>Neoptera</taxon>
        <taxon>Endopterygota</taxon>
        <taxon>Diptera</taxon>
        <taxon>Brachycera</taxon>
        <taxon>Muscomorpha</taxon>
        <taxon>Ephydroidea</taxon>
        <taxon>Drosophilidae</taxon>
        <taxon>Drosophila</taxon>
    </lineage>
</organism>
<evidence type="ECO:0000259" key="6">
    <source>
        <dbReference type="PROSITE" id="PS50893"/>
    </source>
</evidence>
<feature type="transmembrane region" description="Helical" evidence="5">
    <location>
        <begin position="1243"/>
        <end position="1264"/>
    </location>
</feature>
<feature type="compositionally biased region" description="Low complexity" evidence="4">
    <location>
        <begin position="566"/>
        <end position="576"/>
    </location>
</feature>
<evidence type="ECO:0000256" key="5">
    <source>
        <dbReference type="SAM" id="Phobius"/>
    </source>
</evidence>
<dbReference type="PANTHER" id="PTHR19229:SF250">
    <property type="entry name" value="ABC TRANSPORTER DOMAIN-CONTAINING PROTEIN-RELATED"/>
    <property type="match status" value="1"/>
</dbReference>
<sequence length="1826" mass="210567">MPCKIPKCRIFCLMVSKHFKKQRKHKLTFLAMMIMPVLFSLVIILLRYIPEIPKFQTSSDTAVEYEFWWQALIEKINKRREFMIREEKTFKGNVFIPKIMVGYAPNTTAGIRKLVDGALSVMSLTPMQISSFNDCNELRIRATMEHFIASVCFHNVDESQHGLPMQLHYSILMPSELRLYEDTWIGNNWKVNQMLDIHPASYIPSNTTPVSNYVREGFISLQYYIGIEYLQQASGNAKIPQVLLRTFGLNNTVNELISEGIDTCVLVLLLGFMFPVTILTKEIVEERELSFHYSLNRNSVGSLWQFAAWYFNGFCLQLISCLIFTVVLKVEWSLNSSVFKKCPWHIMLFFFFSYVLSVVAFSVLLAVMIRTTKMVVIIIPTCWIVATLPLLTGQSLESSLSNNILLVVSYLLCNVTMCRGLKRLLSFEYYNISKLSAKQYLMSTLMSKDLTLLMLIGIFYIQTVFYMVLAMVLDCNVCPWSGKLIKCVPCQNLAIKARRWVRRRQRRKRKIREHQEELKESLSRRISDYTDKRERLQETVQLLKEQASKLVPTRIMNQPRRKFDTDISTESMSSTSESDETVRPVNQQNVLDRQLLVWLSNYEMENKGMLESDPKRISQKFYLQQASNVNEPLESSGDTDSEEESDGEKGPIVIEFNNVWKKFNKTFVVRKFSLKVYQNELLVLLGHNAAGKTTILNMACGHTEPSHGSILIDGFDVFKRPARAFEHVGISLQTVNLFNEFTFAEHIAYFCRLRGLSASQTKHDVKSYLHSLHAGDLAHLPVAMLTNGHKRLLQVLCAFAGRTKIVLLDRPMEGVDAEKRRHFYNFVFREKSNRTILITTNYPNVASNLGDRIGILVNGKLFVCGKEMRLLRRNQNVYRLVCYLGAGCNFRLLFNFFAYHIPSMDLDRRWATQPVFAIEHADLQLLYKLVDLLSIKMNDLHLDSFKLKTTSLEQILLKAMMHKHVKNTEFMQNPLPMLANRIRQVEVTRLSSKKSKFLTDIAQLLTHIRVVLRKRFIVDMRCCTVLMLQLLLPSVVCTWCFIMPHLEEGRYQLPTVSMTMNHFQHTVTLMAQRALLEPVRAASKHYLEHATLGQRIIEINPNLEMVEYIRWYTAKNLIMTDLNFVVAAIFSDQTVEALYNNNLMHSAPISLSLVMNSLAVAFVNPKAGINVKLELLPFSTMHTVYMTNELNCLDWVIWLTLSFCFCYVWSMPLLDFGLGHGTAYHRIEVIGGMRFGTLSVANFIYGVLGIIASLIPLNAVILYFHNSLPMDIYDNFAFLYVILIAGACVTSINILLSYWLANLRVGYIVIIIFYSIGIVLYLSSYEWQTIQFHGHVGELNIFPIYAMVNNLMRLNNISEIIDVCADEQTYKTSVHLEQCQMVPNCCEQERRDDPYWEFTWTAYLTMILIWGFIYIRFGLSVAKLKPPRSNDTLKKDIDPDSCFDQSILHFTNENEPDNTWIKEKIRVRTLERPLVKTKALHVENLAVFFRTHVVLNHINFLVERYQIMSVVGVNGSGKTVLIKTILGAYPPSAGSISSFGKYSYQYSEHDNHKLIGYCAQDDTIKEALTVIEYLQIVLIIRGLKKAHALEEAKNLLQIFDLYNSRFHLLPQCSRGVGERLNLAISLIGYAGLILMDDPFAYLDVSSQRNIYSLIQSQCFSGQAVLYTSSDPKYCDVANRTTLLNRTNLCVIGDREDLQMKQLDEYIVIKTRIKIDEFRMESMDKDEARLSDLSKYRNTDENKDYFQFCSIIEHFFPHAIIKSMTNHMACFWLSKRTYSMSVALETLHKNKNIFFPFTICSPFLKSIFLNVVGQPGRTIQIIEDEDI</sequence>
<feature type="transmembrane region" description="Helical" evidence="5">
    <location>
        <begin position="1276"/>
        <end position="1299"/>
    </location>
</feature>
<gene>
    <name evidence="7" type="primary">Dvir\GJ19200</name>
    <name evidence="7" type="ORF">Dvir_GJ19200</name>
</gene>
<proteinExistence type="predicted"/>
<dbReference type="InterPro" id="IPR003439">
    <property type="entry name" value="ABC_transporter-like_ATP-bd"/>
</dbReference>
<keyword evidence="3" id="KW-0175">Coiled coil</keyword>
<dbReference type="InterPro" id="IPR026082">
    <property type="entry name" value="ABCA"/>
</dbReference>
<dbReference type="SUPFAM" id="SSF52540">
    <property type="entry name" value="P-loop containing nucleoside triphosphate hydrolases"/>
    <property type="match status" value="2"/>
</dbReference>
<evidence type="ECO:0000256" key="4">
    <source>
        <dbReference type="SAM" id="MobiDB-lite"/>
    </source>
</evidence>
<accession>B4M3F2</accession>
<dbReference type="Pfam" id="PF00005">
    <property type="entry name" value="ABC_tran"/>
    <property type="match status" value="2"/>
</dbReference>
<feature type="coiled-coil region" evidence="3">
    <location>
        <begin position="504"/>
        <end position="546"/>
    </location>
</feature>
<dbReference type="GO" id="GO:0016020">
    <property type="term" value="C:membrane"/>
    <property type="evidence" value="ECO:0007669"/>
    <property type="project" value="InterPro"/>
</dbReference>
<feature type="transmembrane region" description="Helical" evidence="5">
    <location>
        <begin position="1305"/>
        <end position="1323"/>
    </location>
</feature>
<dbReference type="OrthoDB" id="7857434at2759"/>
<feature type="domain" description="ABC transporter" evidence="6">
    <location>
        <begin position="1480"/>
        <end position="1710"/>
    </location>
</feature>
<keyword evidence="7" id="KW-0378">Hydrolase</keyword>
<dbReference type="EMBL" id="CH940651">
    <property type="protein sequence ID" value="EDW65327.2"/>
    <property type="molecule type" value="Genomic_DNA"/>
</dbReference>
<dbReference type="KEGG" id="dvi:6631492"/>
<dbReference type="Proteomes" id="UP000008792">
    <property type="component" value="Unassembled WGS sequence"/>
</dbReference>
<dbReference type="GO" id="GO:0016887">
    <property type="term" value="F:ATP hydrolysis activity"/>
    <property type="evidence" value="ECO:0007669"/>
    <property type="project" value="InterPro"/>
</dbReference>
<feature type="transmembrane region" description="Helical" evidence="5">
    <location>
        <begin position="304"/>
        <end position="326"/>
    </location>
</feature>
<feature type="transmembrane region" description="Helical" evidence="5">
    <location>
        <begin position="450"/>
        <end position="473"/>
    </location>
</feature>
<feature type="domain" description="ABC transporter" evidence="6">
    <location>
        <begin position="654"/>
        <end position="883"/>
    </location>
</feature>
<keyword evidence="2" id="KW-0067">ATP-binding</keyword>
<keyword evidence="5" id="KW-0812">Transmembrane</keyword>
<evidence type="ECO:0000256" key="3">
    <source>
        <dbReference type="SAM" id="Coils"/>
    </source>
</evidence>
<feature type="transmembrane region" description="Helical" evidence="5">
    <location>
        <begin position="1400"/>
        <end position="1419"/>
    </location>
</feature>
<dbReference type="HOGENOM" id="CLU_341848_0_0_1"/>
<dbReference type="GO" id="GO:0140359">
    <property type="term" value="F:ABC-type transporter activity"/>
    <property type="evidence" value="ECO:0007669"/>
    <property type="project" value="InterPro"/>
</dbReference>
<evidence type="ECO:0000256" key="2">
    <source>
        <dbReference type="ARBA" id="ARBA00022840"/>
    </source>
</evidence>
<dbReference type="GO" id="GO:0005319">
    <property type="term" value="F:lipid transporter activity"/>
    <property type="evidence" value="ECO:0007669"/>
    <property type="project" value="TreeGrafter"/>
</dbReference>
<feature type="region of interest" description="Disordered" evidence="4">
    <location>
        <begin position="628"/>
        <end position="648"/>
    </location>
</feature>
<dbReference type="InParanoid" id="B4M3F2"/>
<keyword evidence="5" id="KW-1133">Transmembrane helix</keyword>
<protein>
    <recommendedName>
        <fullName evidence="6">ABC transporter domain-containing protein</fullName>
    </recommendedName>
</protein>
<dbReference type="PROSITE" id="PS50893">
    <property type="entry name" value="ABC_TRANSPORTER_2"/>
    <property type="match status" value="2"/>
</dbReference>
<feature type="compositionally biased region" description="Acidic residues" evidence="4">
    <location>
        <begin position="637"/>
        <end position="646"/>
    </location>
</feature>
<feature type="transmembrane region" description="Helical" evidence="5">
    <location>
        <begin position="1190"/>
        <end position="1210"/>
    </location>
</feature>
<dbReference type="InterPro" id="IPR003593">
    <property type="entry name" value="AAA+_ATPase"/>
</dbReference>
<feature type="transmembrane region" description="Helical" evidence="5">
    <location>
        <begin position="346"/>
        <end position="367"/>
    </location>
</feature>
<dbReference type="GO" id="GO:0005524">
    <property type="term" value="F:ATP binding"/>
    <property type="evidence" value="ECO:0007669"/>
    <property type="project" value="UniProtKB-KW"/>
</dbReference>
<evidence type="ECO:0000313" key="8">
    <source>
        <dbReference type="Proteomes" id="UP000008792"/>
    </source>
</evidence>
<dbReference type="FunCoup" id="B4M3F2">
    <property type="interactions" value="2"/>
</dbReference>
<reference evidence="7 8" key="1">
    <citation type="journal article" date="2007" name="Nature">
        <title>Evolution of genes and genomes on the Drosophila phylogeny.</title>
        <authorList>
            <consortium name="Drosophila 12 Genomes Consortium"/>
            <person name="Clark A.G."/>
            <person name="Eisen M.B."/>
            <person name="Smith D.R."/>
            <person name="Bergman C.M."/>
            <person name="Oliver B."/>
            <person name="Markow T.A."/>
            <person name="Kaufman T.C."/>
            <person name="Kellis M."/>
            <person name="Gelbart W."/>
            <person name="Iyer V.N."/>
            <person name="Pollard D.A."/>
            <person name="Sackton T.B."/>
            <person name="Larracuente A.M."/>
            <person name="Singh N.D."/>
            <person name="Abad J.P."/>
            <person name="Abt D.N."/>
            <person name="Adryan B."/>
            <person name="Aguade M."/>
            <person name="Akashi H."/>
            <person name="Anderson W.W."/>
            <person name="Aquadro C.F."/>
            <person name="Ardell D.H."/>
            <person name="Arguello R."/>
            <person name="Artieri C.G."/>
            <person name="Barbash D.A."/>
            <person name="Barker D."/>
            <person name="Barsanti P."/>
            <person name="Batterham P."/>
            <person name="Batzoglou S."/>
            <person name="Begun D."/>
            <person name="Bhutkar A."/>
            <person name="Blanco E."/>
            <person name="Bosak S.A."/>
            <person name="Bradley R.K."/>
            <person name="Brand A.D."/>
            <person name="Brent M.R."/>
            <person name="Brooks A.N."/>
            <person name="Brown R.H."/>
            <person name="Butlin R.K."/>
            <person name="Caggese C."/>
            <person name="Calvi B.R."/>
            <person name="Bernardo de Carvalho A."/>
            <person name="Caspi A."/>
            <person name="Castrezana S."/>
            <person name="Celniker S.E."/>
            <person name="Chang J.L."/>
            <person name="Chapple C."/>
            <person name="Chatterji S."/>
            <person name="Chinwalla A."/>
            <person name="Civetta A."/>
            <person name="Clifton S.W."/>
            <person name="Comeron J.M."/>
            <person name="Costello J.C."/>
            <person name="Coyne J.A."/>
            <person name="Daub J."/>
            <person name="David R.G."/>
            <person name="Delcher A.L."/>
            <person name="Delehaunty K."/>
            <person name="Do C.B."/>
            <person name="Ebling H."/>
            <person name="Edwards K."/>
            <person name="Eickbush T."/>
            <person name="Evans J.D."/>
            <person name="Filipski A."/>
            <person name="Findeiss S."/>
            <person name="Freyhult E."/>
            <person name="Fulton L."/>
            <person name="Fulton R."/>
            <person name="Garcia A.C."/>
            <person name="Gardiner A."/>
            <person name="Garfield D.A."/>
            <person name="Garvin B.E."/>
            <person name="Gibson G."/>
            <person name="Gilbert D."/>
            <person name="Gnerre S."/>
            <person name="Godfrey J."/>
            <person name="Good R."/>
            <person name="Gotea V."/>
            <person name="Gravely B."/>
            <person name="Greenberg A.J."/>
            <person name="Griffiths-Jones S."/>
            <person name="Gross S."/>
            <person name="Guigo R."/>
            <person name="Gustafson E.A."/>
            <person name="Haerty W."/>
            <person name="Hahn M.W."/>
            <person name="Halligan D.L."/>
            <person name="Halpern A.L."/>
            <person name="Halter G.M."/>
            <person name="Han M.V."/>
            <person name="Heger A."/>
            <person name="Hillier L."/>
            <person name="Hinrichs A.S."/>
            <person name="Holmes I."/>
            <person name="Hoskins R.A."/>
            <person name="Hubisz M.J."/>
            <person name="Hultmark D."/>
            <person name="Huntley M.A."/>
            <person name="Jaffe D.B."/>
            <person name="Jagadeeshan S."/>
            <person name="Jeck W.R."/>
            <person name="Johnson J."/>
            <person name="Jones C.D."/>
            <person name="Jordan W.C."/>
            <person name="Karpen G.H."/>
            <person name="Kataoka E."/>
            <person name="Keightley P.D."/>
            <person name="Kheradpour P."/>
            <person name="Kirkness E.F."/>
            <person name="Koerich L.B."/>
            <person name="Kristiansen K."/>
            <person name="Kudrna D."/>
            <person name="Kulathinal R.J."/>
            <person name="Kumar S."/>
            <person name="Kwok R."/>
            <person name="Lander E."/>
            <person name="Langley C.H."/>
            <person name="Lapoint R."/>
            <person name="Lazzaro B.P."/>
            <person name="Lee S.J."/>
            <person name="Levesque L."/>
            <person name="Li R."/>
            <person name="Lin C.F."/>
            <person name="Lin M.F."/>
            <person name="Lindblad-Toh K."/>
            <person name="Llopart A."/>
            <person name="Long M."/>
            <person name="Low L."/>
            <person name="Lozovsky E."/>
            <person name="Lu J."/>
            <person name="Luo M."/>
            <person name="Machado C.A."/>
            <person name="Makalowski W."/>
            <person name="Marzo M."/>
            <person name="Matsuda M."/>
            <person name="Matzkin L."/>
            <person name="McAllister B."/>
            <person name="McBride C.S."/>
            <person name="McKernan B."/>
            <person name="McKernan K."/>
            <person name="Mendez-Lago M."/>
            <person name="Minx P."/>
            <person name="Mollenhauer M.U."/>
            <person name="Montooth K."/>
            <person name="Mount S.M."/>
            <person name="Mu X."/>
            <person name="Myers E."/>
            <person name="Negre B."/>
            <person name="Newfeld S."/>
            <person name="Nielsen R."/>
            <person name="Noor M.A."/>
            <person name="O'Grady P."/>
            <person name="Pachter L."/>
            <person name="Papaceit M."/>
            <person name="Parisi M.J."/>
            <person name="Parisi M."/>
            <person name="Parts L."/>
            <person name="Pedersen J.S."/>
            <person name="Pesole G."/>
            <person name="Phillippy A.M."/>
            <person name="Ponting C.P."/>
            <person name="Pop M."/>
            <person name="Porcelli D."/>
            <person name="Powell J.R."/>
            <person name="Prohaska S."/>
            <person name="Pruitt K."/>
            <person name="Puig M."/>
            <person name="Quesneville H."/>
            <person name="Ram K.R."/>
            <person name="Rand D."/>
            <person name="Rasmussen M.D."/>
            <person name="Reed L.K."/>
            <person name="Reenan R."/>
            <person name="Reily A."/>
            <person name="Remington K.A."/>
            <person name="Rieger T.T."/>
            <person name="Ritchie M.G."/>
            <person name="Robin C."/>
            <person name="Rogers Y.H."/>
            <person name="Rohde C."/>
            <person name="Rozas J."/>
            <person name="Rubenfield M.J."/>
            <person name="Ruiz A."/>
            <person name="Russo S."/>
            <person name="Salzberg S.L."/>
            <person name="Sanchez-Gracia A."/>
            <person name="Saranga D.J."/>
            <person name="Sato H."/>
            <person name="Schaeffer S.W."/>
            <person name="Schatz M.C."/>
            <person name="Schlenke T."/>
            <person name="Schwartz R."/>
            <person name="Segarra C."/>
            <person name="Singh R.S."/>
            <person name="Sirot L."/>
            <person name="Sirota M."/>
            <person name="Sisneros N.B."/>
            <person name="Smith C.D."/>
            <person name="Smith T.F."/>
            <person name="Spieth J."/>
            <person name="Stage D.E."/>
            <person name="Stark A."/>
            <person name="Stephan W."/>
            <person name="Strausberg R.L."/>
            <person name="Strempel S."/>
            <person name="Sturgill D."/>
            <person name="Sutton G."/>
            <person name="Sutton G.G."/>
            <person name="Tao W."/>
            <person name="Teichmann S."/>
            <person name="Tobari Y.N."/>
            <person name="Tomimura Y."/>
            <person name="Tsolas J.M."/>
            <person name="Valente V.L."/>
            <person name="Venter E."/>
            <person name="Venter J.C."/>
            <person name="Vicario S."/>
            <person name="Vieira F.G."/>
            <person name="Vilella A.J."/>
            <person name="Villasante A."/>
            <person name="Walenz B."/>
            <person name="Wang J."/>
            <person name="Wasserman M."/>
            <person name="Watts T."/>
            <person name="Wilson D."/>
            <person name="Wilson R.K."/>
            <person name="Wing R.A."/>
            <person name="Wolfner M.F."/>
            <person name="Wong A."/>
            <person name="Wong G.K."/>
            <person name="Wu C.I."/>
            <person name="Wu G."/>
            <person name="Yamamoto D."/>
            <person name="Yang H.P."/>
            <person name="Yang S.P."/>
            <person name="Yorke J.A."/>
            <person name="Yoshida K."/>
            <person name="Zdobnov E."/>
            <person name="Zhang P."/>
            <person name="Zhang Y."/>
            <person name="Zimin A.V."/>
            <person name="Baldwin J."/>
            <person name="Abdouelleil A."/>
            <person name="Abdulkadir J."/>
            <person name="Abebe A."/>
            <person name="Abera B."/>
            <person name="Abreu J."/>
            <person name="Acer S.C."/>
            <person name="Aftuck L."/>
            <person name="Alexander A."/>
            <person name="An P."/>
            <person name="Anderson E."/>
            <person name="Anderson S."/>
            <person name="Arachi H."/>
            <person name="Azer M."/>
            <person name="Bachantsang P."/>
            <person name="Barry A."/>
            <person name="Bayul T."/>
            <person name="Berlin A."/>
            <person name="Bessette D."/>
            <person name="Bloom T."/>
            <person name="Blye J."/>
            <person name="Boguslavskiy L."/>
            <person name="Bonnet C."/>
            <person name="Boukhgalter B."/>
            <person name="Bourzgui I."/>
            <person name="Brown A."/>
            <person name="Cahill P."/>
            <person name="Channer S."/>
            <person name="Cheshatsang Y."/>
            <person name="Chuda L."/>
            <person name="Citroen M."/>
            <person name="Collymore A."/>
            <person name="Cooke P."/>
            <person name="Costello M."/>
            <person name="D'Aco K."/>
            <person name="Daza R."/>
            <person name="De Haan G."/>
            <person name="DeGray S."/>
            <person name="DeMaso C."/>
            <person name="Dhargay N."/>
            <person name="Dooley K."/>
            <person name="Dooley E."/>
            <person name="Doricent M."/>
            <person name="Dorje P."/>
            <person name="Dorjee K."/>
            <person name="Dupes A."/>
            <person name="Elong R."/>
            <person name="Falk J."/>
            <person name="Farina A."/>
            <person name="Faro S."/>
            <person name="Ferguson D."/>
            <person name="Fisher S."/>
            <person name="Foley C.D."/>
            <person name="Franke A."/>
            <person name="Friedrich D."/>
            <person name="Gadbois L."/>
            <person name="Gearin G."/>
            <person name="Gearin C.R."/>
            <person name="Giannoukos G."/>
            <person name="Goode T."/>
            <person name="Graham J."/>
            <person name="Grandbois E."/>
            <person name="Grewal S."/>
            <person name="Gyaltsen K."/>
            <person name="Hafez N."/>
            <person name="Hagos B."/>
            <person name="Hall J."/>
            <person name="Henson C."/>
            <person name="Hollinger A."/>
            <person name="Honan T."/>
            <person name="Huard M.D."/>
            <person name="Hughes L."/>
            <person name="Hurhula B."/>
            <person name="Husby M.E."/>
            <person name="Kamat A."/>
            <person name="Kanga B."/>
            <person name="Kashin S."/>
            <person name="Khazanovich D."/>
            <person name="Kisner P."/>
            <person name="Lance K."/>
            <person name="Lara M."/>
            <person name="Lee W."/>
            <person name="Lennon N."/>
            <person name="Letendre F."/>
            <person name="LeVine R."/>
            <person name="Lipovsky A."/>
            <person name="Liu X."/>
            <person name="Liu J."/>
            <person name="Liu S."/>
            <person name="Lokyitsang T."/>
            <person name="Lokyitsang Y."/>
            <person name="Lubonja R."/>
            <person name="Lui A."/>
            <person name="MacDonald P."/>
            <person name="Magnisalis V."/>
            <person name="Maru K."/>
            <person name="Matthews C."/>
            <person name="McCusker W."/>
            <person name="McDonough S."/>
            <person name="Mehta T."/>
            <person name="Meldrim J."/>
            <person name="Meneus L."/>
            <person name="Mihai O."/>
            <person name="Mihalev A."/>
            <person name="Mihova T."/>
            <person name="Mittelman R."/>
            <person name="Mlenga V."/>
            <person name="Montmayeur A."/>
            <person name="Mulrain L."/>
            <person name="Navidi A."/>
            <person name="Naylor J."/>
            <person name="Negash T."/>
            <person name="Nguyen T."/>
            <person name="Nguyen N."/>
            <person name="Nicol R."/>
            <person name="Norbu C."/>
            <person name="Norbu N."/>
            <person name="Novod N."/>
            <person name="O'Neill B."/>
            <person name="Osman S."/>
            <person name="Markiewicz E."/>
            <person name="Oyono O.L."/>
            <person name="Patti C."/>
            <person name="Phunkhang P."/>
            <person name="Pierre F."/>
            <person name="Priest M."/>
            <person name="Raghuraman S."/>
            <person name="Rege F."/>
            <person name="Reyes R."/>
            <person name="Rise C."/>
            <person name="Rogov P."/>
            <person name="Ross K."/>
            <person name="Ryan E."/>
            <person name="Settipalli S."/>
            <person name="Shea T."/>
            <person name="Sherpa N."/>
            <person name="Shi L."/>
            <person name="Shih D."/>
            <person name="Sparrow T."/>
            <person name="Spaulding J."/>
            <person name="Stalker J."/>
            <person name="Stange-Thomann N."/>
            <person name="Stavropoulos S."/>
            <person name="Stone C."/>
            <person name="Strader C."/>
            <person name="Tesfaye S."/>
            <person name="Thomson T."/>
            <person name="Thoulutsang Y."/>
            <person name="Thoulutsang D."/>
            <person name="Topham K."/>
            <person name="Topping I."/>
            <person name="Tsamla T."/>
            <person name="Vassiliev H."/>
            <person name="Vo A."/>
            <person name="Wangchuk T."/>
            <person name="Wangdi T."/>
            <person name="Weiand M."/>
            <person name="Wilkinson J."/>
            <person name="Wilson A."/>
            <person name="Yadav S."/>
            <person name="Young G."/>
            <person name="Yu Q."/>
            <person name="Zembek L."/>
            <person name="Zhong D."/>
            <person name="Zimmer A."/>
            <person name="Zwirko Z."/>
            <person name="Jaffe D.B."/>
            <person name="Alvarez P."/>
            <person name="Brockman W."/>
            <person name="Butler J."/>
            <person name="Chin C."/>
            <person name="Gnerre S."/>
            <person name="Grabherr M."/>
            <person name="Kleber M."/>
            <person name="Mauceli E."/>
            <person name="MacCallum I."/>
        </authorList>
    </citation>
    <scope>NUCLEOTIDE SEQUENCE [LARGE SCALE GENOMIC DNA]</scope>
    <source>
        <strain evidence="8">Tucson 15010-1051.87</strain>
    </source>
</reference>
<dbReference type="InterPro" id="IPR027417">
    <property type="entry name" value="P-loop_NTPase"/>
</dbReference>
<dbReference type="PANTHER" id="PTHR19229">
    <property type="entry name" value="ATP-BINDING CASSETTE TRANSPORTER SUBFAMILY A ABCA"/>
    <property type="match status" value="1"/>
</dbReference>
<keyword evidence="5" id="KW-0472">Membrane</keyword>
<feature type="transmembrane region" description="Helical" evidence="5">
    <location>
        <begin position="265"/>
        <end position="284"/>
    </location>
</feature>
<dbReference type="eggNOG" id="KOG0059">
    <property type="taxonomic scope" value="Eukaryota"/>
</dbReference>
<feature type="transmembrane region" description="Helical" evidence="5">
    <location>
        <begin position="877"/>
        <end position="899"/>
    </location>
</feature>
<dbReference type="Gene3D" id="3.40.50.300">
    <property type="entry name" value="P-loop containing nucleotide triphosphate hydrolases"/>
    <property type="match status" value="2"/>
</dbReference>
<evidence type="ECO:0000256" key="1">
    <source>
        <dbReference type="ARBA" id="ARBA00022741"/>
    </source>
</evidence>
<dbReference type="SMART" id="SM00382">
    <property type="entry name" value="AAA"/>
    <property type="match status" value="2"/>
</dbReference>
<keyword evidence="8" id="KW-1185">Reference proteome</keyword>
<feature type="region of interest" description="Disordered" evidence="4">
    <location>
        <begin position="561"/>
        <end position="583"/>
    </location>
</feature>
<keyword evidence="1" id="KW-0547">Nucleotide-binding</keyword>
<feature type="transmembrane region" description="Helical" evidence="5">
    <location>
        <begin position="27"/>
        <end position="49"/>
    </location>
</feature>